<proteinExistence type="inferred from homology"/>
<dbReference type="InterPro" id="IPR047817">
    <property type="entry name" value="ABC2_TM_bact-type"/>
</dbReference>
<reference evidence="11 12" key="1">
    <citation type="submission" date="2021-01" db="EMBL/GenBank/DDBJ databases">
        <title>Whole genome shotgun sequence of Catellatospora bangladeshensis NBRC 107357.</title>
        <authorList>
            <person name="Komaki H."/>
            <person name="Tamura T."/>
        </authorList>
    </citation>
    <scope>NUCLEOTIDE SEQUENCE [LARGE SCALE GENOMIC DNA]</scope>
    <source>
        <strain evidence="11 12">NBRC 107357</strain>
    </source>
</reference>
<comment type="caution">
    <text evidence="11">The sequence shown here is derived from an EMBL/GenBank/DDBJ whole genome shotgun (WGS) entry which is preliminary data.</text>
</comment>
<feature type="transmembrane region" description="Helical" evidence="9">
    <location>
        <begin position="129"/>
        <end position="151"/>
    </location>
</feature>
<feature type="transmembrane region" description="Helical" evidence="9">
    <location>
        <begin position="158"/>
        <end position="177"/>
    </location>
</feature>
<gene>
    <name evidence="11" type="ORF">Cba03nite_04500</name>
</gene>
<keyword evidence="5 9" id="KW-0812">Transmembrane</keyword>
<dbReference type="Pfam" id="PF01061">
    <property type="entry name" value="ABC2_membrane"/>
    <property type="match status" value="1"/>
</dbReference>
<dbReference type="PIRSF" id="PIRSF006648">
    <property type="entry name" value="DrrB"/>
    <property type="match status" value="1"/>
</dbReference>
<dbReference type="InterPro" id="IPR013525">
    <property type="entry name" value="ABC2_TM"/>
</dbReference>
<dbReference type="InterPro" id="IPR000412">
    <property type="entry name" value="ABC_2_transport"/>
</dbReference>
<feature type="domain" description="ABC transmembrane type-2" evidence="10">
    <location>
        <begin position="17"/>
        <end position="240"/>
    </location>
</feature>
<dbReference type="GO" id="GO:0140359">
    <property type="term" value="F:ABC-type transporter activity"/>
    <property type="evidence" value="ECO:0007669"/>
    <property type="project" value="InterPro"/>
</dbReference>
<evidence type="ECO:0000256" key="8">
    <source>
        <dbReference type="ARBA" id="ARBA00023251"/>
    </source>
</evidence>
<comment type="subcellular location">
    <subcellularLocation>
        <location evidence="1 9">Cell membrane</location>
        <topology evidence="1 9">Multi-pass membrane protein</topology>
    </subcellularLocation>
</comment>
<evidence type="ECO:0000256" key="4">
    <source>
        <dbReference type="ARBA" id="ARBA00022475"/>
    </source>
</evidence>
<evidence type="ECO:0000256" key="7">
    <source>
        <dbReference type="ARBA" id="ARBA00023136"/>
    </source>
</evidence>
<dbReference type="Proteomes" id="UP000601223">
    <property type="component" value="Unassembled WGS sequence"/>
</dbReference>
<evidence type="ECO:0000256" key="3">
    <source>
        <dbReference type="ARBA" id="ARBA00022448"/>
    </source>
</evidence>
<evidence type="ECO:0000256" key="6">
    <source>
        <dbReference type="ARBA" id="ARBA00022989"/>
    </source>
</evidence>
<evidence type="ECO:0000259" key="10">
    <source>
        <dbReference type="PROSITE" id="PS51012"/>
    </source>
</evidence>
<dbReference type="PANTHER" id="PTHR30294:SF38">
    <property type="entry name" value="TRANSPORT PERMEASE PROTEIN"/>
    <property type="match status" value="1"/>
</dbReference>
<evidence type="ECO:0000256" key="9">
    <source>
        <dbReference type="RuleBase" id="RU361157"/>
    </source>
</evidence>
<evidence type="ECO:0000313" key="12">
    <source>
        <dbReference type="Proteomes" id="UP000601223"/>
    </source>
</evidence>
<organism evidence="11 12">
    <name type="scientific">Catellatospora bangladeshensis</name>
    <dbReference type="NCBI Taxonomy" id="310355"/>
    <lineage>
        <taxon>Bacteria</taxon>
        <taxon>Bacillati</taxon>
        <taxon>Actinomycetota</taxon>
        <taxon>Actinomycetes</taxon>
        <taxon>Micromonosporales</taxon>
        <taxon>Micromonosporaceae</taxon>
        <taxon>Catellatospora</taxon>
    </lineage>
</organism>
<dbReference type="EMBL" id="BONF01000004">
    <property type="protein sequence ID" value="GIF79101.1"/>
    <property type="molecule type" value="Genomic_DNA"/>
</dbReference>
<accession>A0A8J3J856</accession>
<evidence type="ECO:0000256" key="1">
    <source>
        <dbReference type="ARBA" id="ARBA00004651"/>
    </source>
</evidence>
<sequence length="242" mass="26332">MILLHTTGRILRQLRHDRRTVAMLVAVPTLLLTLLYFMYQEQEFVFDRIALIMLGVFPFIIMFLITSIAMQRERTTGTLERLLTTPLRKTDLLFGYGLAFGVAAAVQASLAAALAYLLLDLDTQGGAGYVIMIAVANAVLGMALGLLASAFAKTEFQAVQFMPVLAVPQLLLCGLFVQRDQMAGWLQALSDVMPLTYAVEALQEVGAHAEPTGTMWRDFAIVAGAVVVSLAAAAGTLRRRTP</sequence>
<keyword evidence="7 9" id="KW-0472">Membrane</keyword>
<feature type="transmembrane region" description="Helical" evidence="9">
    <location>
        <begin position="219"/>
        <end position="237"/>
    </location>
</feature>
<evidence type="ECO:0000256" key="2">
    <source>
        <dbReference type="ARBA" id="ARBA00007783"/>
    </source>
</evidence>
<name>A0A8J3J856_9ACTN</name>
<feature type="transmembrane region" description="Helical" evidence="9">
    <location>
        <begin position="92"/>
        <end position="117"/>
    </location>
</feature>
<evidence type="ECO:0000313" key="11">
    <source>
        <dbReference type="EMBL" id="GIF79101.1"/>
    </source>
</evidence>
<keyword evidence="3 9" id="KW-0813">Transport</keyword>
<feature type="transmembrane region" description="Helical" evidence="9">
    <location>
        <begin position="51"/>
        <end position="71"/>
    </location>
</feature>
<dbReference type="PANTHER" id="PTHR30294">
    <property type="entry name" value="MEMBRANE COMPONENT OF ABC TRANSPORTER YHHJ-RELATED"/>
    <property type="match status" value="1"/>
</dbReference>
<protein>
    <recommendedName>
        <fullName evidence="9">Transport permease protein</fullName>
    </recommendedName>
</protein>
<keyword evidence="4 9" id="KW-1003">Cell membrane</keyword>
<keyword evidence="12" id="KW-1185">Reference proteome</keyword>
<dbReference type="PROSITE" id="PS51012">
    <property type="entry name" value="ABC_TM2"/>
    <property type="match status" value="1"/>
</dbReference>
<evidence type="ECO:0000256" key="5">
    <source>
        <dbReference type="ARBA" id="ARBA00022692"/>
    </source>
</evidence>
<dbReference type="InterPro" id="IPR051449">
    <property type="entry name" value="ABC-2_transporter_component"/>
</dbReference>
<keyword evidence="6 9" id="KW-1133">Transmembrane helix</keyword>
<dbReference type="AlphaFoldDB" id="A0A8J3J856"/>
<comment type="similarity">
    <text evidence="2 9">Belongs to the ABC-2 integral membrane protein family.</text>
</comment>
<dbReference type="RefSeq" id="WP_203741134.1">
    <property type="nucleotide sequence ID" value="NZ_BONF01000004.1"/>
</dbReference>
<dbReference type="GO" id="GO:0046677">
    <property type="term" value="P:response to antibiotic"/>
    <property type="evidence" value="ECO:0007669"/>
    <property type="project" value="UniProtKB-KW"/>
</dbReference>
<keyword evidence="8" id="KW-0046">Antibiotic resistance</keyword>
<feature type="transmembrane region" description="Helical" evidence="9">
    <location>
        <begin position="21"/>
        <end position="39"/>
    </location>
</feature>
<dbReference type="GO" id="GO:0043190">
    <property type="term" value="C:ATP-binding cassette (ABC) transporter complex"/>
    <property type="evidence" value="ECO:0007669"/>
    <property type="project" value="InterPro"/>
</dbReference>